<keyword evidence="3" id="KW-1185">Reference proteome</keyword>
<dbReference type="Proteomes" id="UP000001064">
    <property type="component" value="Unassembled WGS sequence"/>
</dbReference>
<organism evidence="2 3">
    <name type="scientific">Dictyostelium purpureum</name>
    <name type="common">Slime mold</name>
    <dbReference type="NCBI Taxonomy" id="5786"/>
    <lineage>
        <taxon>Eukaryota</taxon>
        <taxon>Amoebozoa</taxon>
        <taxon>Evosea</taxon>
        <taxon>Eumycetozoa</taxon>
        <taxon>Dictyostelia</taxon>
        <taxon>Dictyosteliales</taxon>
        <taxon>Dictyosteliaceae</taxon>
        <taxon>Dictyostelium</taxon>
    </lineage>
</organism>
<dbReference type="Pfam" id="PF05710">
    <property type="entry name" value="Coiled"/>
    <property type="match status" value="1"/>
</dbReference>
<dbReference type="AlphaFoldDB" id="F0ZLZ9"/>
<evidence type="ECO:0000313" key="2">
    <source>
        <dbReference type="EMBL" id="EGC35013.1"/>
    </source>
</evidence>
<evidence type="ECO:0000313" key="3">
    <source>
        <dbReference type="Proteomes" id="UP000001064"/>
    </source>
</evidence>
<evidence type="ECO:0000256" key="1">
    <source>
        <dbReference type="SAM" id="MobiDB-lite"/>
    </source>
</evidence>
<proteinExistence type="predicted"/>
<sequence length="79" mass="8007">MSILKSITSLGNVSKSSSVVASGGSIGQQSNNSVAHFGHGIAGAGGKQNGTVYYNKTNTSTSETYYTSGQQSGGYGYAF</sequence>
<feature type="region of interest" description="Disordered" evidence="1">
    <location>
        <begin position="1"/>
        <end position="26"/>
    </location>
</feature>
<dbReference type="KEGG" id="dpp:DICPUDRAFT_152671"/>
<protein>
    <submittedName>
        <fullName evidence="2">Expressed protein</fullName>
    </submittedName>
</protein>
<dbReference type="VEuPathDB" id="AmoebaDB:DICPUDRAFT_152671"/>
<feature type="compositionally biased region" description="Polar residues" evidence="1">
    <location>
        <begin position="1"/>
        <end position="12"/>
    </location>
</feature>
<accession>F0ZLZ9</accession>
<name>F0ZLZ9_DICPU</name>
<dbReference type="InParanoid" id="F0ZLZ9"/>
<reference evidence="3" key="1">
    <citation type="journal article" date="2011" name="Genome Biol.">
        <title>Comparative genomics of the social amoebae Dictyostelium discoideum and Dictyostelium purpureum.</title>
        <authorList>
            <consortium name="US DOE Joint Genome Institute (JGI-PGF)"/>
            <person name="Sucgang R."/>
            <person name="Kuo A."/>
            <person name="Tian X."/>
            <person name="Salerno W."/>
            <person name="Parikh A."/>
            <person name="Feasley C.L."/>
            <person name="Dalin E."/>
            <person name="Tu H."/>
            <person name="Huang E."/>
            <person name="Barry K."/>
            <person name="Lindquist E."/>
            <person name="Shapiro H."/>
            <person name="Bruce D."/>
            <person name="Schmutz J."/>
            <person name="Salamov A."/>
            <person name="Fey P."/>
            <person name="Gaudet P."/>
            <person name="Anjard C."/>
            <person name="Babu M.M."/>
            <person name="Basu S."/>
            <person name="Bushmanova Y."/>
            <person name="van der Wel H."/>
            <person name="Katoh-Kurasawa M."/>
            <person name="Dinh C."/>
            <person name="Coutinho P.M."/>
            <person name="Saito T."/>
            <person name="Elias M."/>
            <person name="Schaap P."/>
            <person name="Kay R.R."/>
            <person name="Henrissat B."/>
            <person name="Eichinger L."/>
            <person name="Rivero F."/>
            <person name="Putnam N.H."/>
            <person name="West C.M."/>
            <person name="Loomis W.F."/>
            <person name="Chisholm R.L."/>
            <person name="Shaulsky G."/>
            <person name="Strassmann J.E."/>
            <person name="Queller D.C."/>
            <person name="Kuspa A."/>
            <person name="Grigoriev I.V."/>
        </authorList>
    </citation>
    <scope>NUCLEOTIDE SEQUENCE [LARGE SCALE GENOMIC DNA]</scope>
    <source>
        <strain evidence="3">QSDP1</strain>
    </source>
</reference>
<dbReference type="EMBL" id="GL871074">
    <property type="protein sequence ID" value="EGC35013.1"/>
    <property type="molecule type" value="Genomic_DNA"/>
</dbReference>
<dbReference type="InterPro" id="IPR008455">
    <property type="entry name" value="HssA/B-related"/>
</dbReference>
<feature type="compositionally biased region" description="Low complexity" evidence="1">
    <location>
        <begin position="13"/>
        <end position="26"/>
    </location>
</feature>
<dbReference type="RefSeq" id="XP_003288441.1">
    <property type="nucleotide sequence ID" value="XM_003288393.1"/>
</dbReference>
<dbReference type="GeneID" id="10501859"/>
<gene>
    <name evidence="2" type="ORF">DICPUDRAFT_152671</name>
</gene>